<dbReference type="PANTHER" id="PTHR43179:SF7">
    <property type="entry name" value="RHAMNOSYLTRANSFERASE WBBL"/>
    <property type="match status" value="1"/>
</dbReference>
<organism evidence="3 4">
    <name type="scientific">Luteibacter jiangsuensis</name>
    <dbReference type="NCBI Taxonomy" id="637577"/>
    <lineage>
        <taxon>Bacteria</taxon>
        <taxon>Pseudomonadati</taxon>
        <taxon>Pseudomonadota</taxon>
        <taxon>Gammaproteobacteria</taxon>
        <taxon>Lysobacterales</taxon>
        <taxon>Rhodanobacteraceae</taxon>
        <taxon>Luteibacter</taxon>
    </lineage>
</organism>
<sequence>MERRSMICSICIANYNGEHMLDACLASISAQDFAGPYEIIVHDDASTDASLAVLARHPGVRVIRSESNVGFCESNNRMVAASRGEYVLLLNNDAALFPDALSTFLAHAREASRPAILTAPQFDWSTGDLVDRGCLLDPFMNPVPVTSEGHPDVAMSIGACMWIPRALWFALGGFPAWLESLAEDMYLCCAARQRGYDVRCLPASGYRHMQGQSFGGNRANEGKLLTTYRRRRLSERNKTFLLVVFTPGMWLIPVLVAHLMTLMGEGLMFSAIRRDRRLLQEVYVGAALSAWRERKSLLAHRQRLQKARTIDSSQYYAAFTWCPRKLALLFRYGLPRFR</sequence>
<evidence type="ECO:0000313" key="3">
    <source>
        <dbReference type="EMBL" id="NID05218.1"/>
    </source>
</evidence>
<reference evidence="3 4" key="1">
    <citation type="journal article" date="2011" name="Curr. Microbiol.">
        <title>Luteibacter jiangsuensis sp. nov.: a methamidophos-degrading bacterium isolated from a methamidophos-manufacturing factory.</title>
        <authorList>
            <person name="Wang L."/>
            <person name="Wang G.L."/>
            <person name="Li S.P."/>
            <person name="Jiang J.D."/>
        </authorList>
    </citation>
    <scope>NUCLEOTIDE SEQUENCE [LARGE SCALE GENOMIC DNA]</scope>
    <source>
        <strain evidence="3 4">CGMCC 1.10133</strain>
    </source>
</reference>
<proteinExistence type="predicted"/>
<dbReference type="PANTHER" id="PTHR43179">
    <property type="entry name" value="RHAMNOSYLTRANSFERASE WBBL"/>
    <property type="match status" value="1"/>
</dbReference>
<dbReference type="Gene3D" id="3.90.550.10">
    <property type="entry name" value="Spore Coat Polysaccharide Biosynthesis Protein SpsA, Chain A"/>
    <property type="match status" value="1"/>
</dbReference>
<feature type="transmembrane region" description="Helical" evidence="1">
    <location>
        <begin position="239"/>
        <end position="260"/>
    </location>
</feature>
<keyword evidence="1" id="KW-0812">Transmembrane</keyword>
<evidence type="ECO:0000313" key="4">
    <source>
        <dbReference type="Proteomes" id="UP001429601"/>
    </source>
</evidence>
<dbReference type="InterPro" id="IPR001173">
    <property type="entry name" value="Glyco_trans_2-like"/>
</dbReference>
<dbReference type="SUPFAM" id="SSF53448">
    <property type="entry name" value="Nucleotide-diphospho-sugar transferases"/>
    <property type="match status" value="1"/>
</dbReference>
<dbReference type="InterPro" id="IPR029044">
    <property type="entry name" value="Nucleotide-diphossugar_trans"/>
</dbReference>
<dbReference type="EMBL" id="JAAQQR010000004">
    <property type="protein sequence ID" value="NID05218.1"/>
    <property type="molecule type" value="Genomic_DNA"/>
</dbReference>
<evidence type="ECO:0000256" key="1">
    <source>
        <dbReference type="SAM" id="Phobius"/>
    </source>
</evidence>
<comment type="caution">
    <text evidence="3">The sequence shown here is derived from an EMBL/GenBank/DDBJ whole genome shotgun (WGS) entry which is preliminary data.</text>
</comment>
<gene>
    <name evidence="3" type="ORF">HBF26_09995</name>
</gene>
<accession>A0ABX0Q7R1</accession>
<evidence type="ECO:0000259" key="2">
    <source>
        <dbReference type="Pfam" id="PF00535"/>
    </source>
</evidence>
<protein>
    <submittedName>
        <fullName evidence="3">Glycosyltransferase</fullName>
    </submittedName>
</protein>
<dbReference type="Pfam" id="PF00535">
    <property type="entry name" value="Glycos_transf_2"/>
    <property type="match status" value="1"/>
</dbReference>
<keyword evidence="1" id="KW-1133">Transmembrane helix</keyword>
<keyword evidence="4" id="KW-1185">Reference proteome</keyword>
<dbReference type="Proteomes" id="UP001429601">
    <property type="component" value="Unassembled WGS sequence"/>
</dbReference>
<name>A0ABX0Q7R1_9GAMM</name>
<keyword evidence="1" id="KW-0472">Membrane</keyword>
<feature type="domain" description="Glycosyltransferase 2-like" evidence="2">
    <location>
        <begin position="9"/>
        <end position="111"/>
    </location>
</feature>